<proteinExistence type="predicted"/>
<protein>
    <submittedName>
        <fullName evidence="1">Uncharacterized protein</fullName>
    </submittedName>
</protein>
<evidence type="ECO:0000313" key="1">
    <source>
        <dbReference type="EMBL" id="CNT94220.1"/>
    </source>
</evidence>
<sequence length="118" mass="12995">MECAGNRPNHGGDSISIIADINAGDNSIYRRIRTTREQAKGRGHRFTHVQPGANNIGNIHYRRFPMAMTFTDIYGQLNASGNGRPGHHHRPLLLRQQIAPLRTVNTGGNNAVCIGLRS</sequence>
<organism evidence="1 2">
    <name type="scientific">Salmonella enterica subsp. enterica serovar Bovismorbificans</name>
    <dbReference type="NCBI Taxonomy" id="58097"/>
    <lineage>
        <taxon>Bacteria</taxon>
        <taxon>Pseudomonadati</taxon>
        <taxon>Pseudomonadota</taxon>
        <taxon>Gammaproteobacteria</taxon>
        <taxon>Enterobacterales</taxon>
        <taxon>Enterobacteriaceae</taxon>
        <taxon>Salmonella</taxon>
    </lineage>
</organism>
<gene>
    <name evidence="1" type="ORF">ERS008207_01412</name>
</gene>
<dbReference type="AlphaFoldDB" id="A0A655C3N3"/>
<accession>A0A655C3N3</accession>
<evidence type="ECO:0000313" key="2">
    <source>
        <dbReference type="Proteomes" id="UP000042394"/>
    </source>
</evidence>
<name>A0A655C3N3_SALET</name>
<dbReference type="EMBL" id="CQPD01000011">
    <property type="protein sequence ID" value="CNT94220.1"/>
    <property type="molecule type" value="Genomic_DNA"/>
</dbReference>
<reference evidence="1 2" key="1">
    <citation type="submission" date="2015-03" db="EMBL/GenBank/DDBJ databases">
        <authorList>
            <consortium name="Pathogen Informatics"/>
        </authorList>
    </citation>
    <scope>NUCLEOTIDE SEQUENCE [LARGE SCALE GENOMIC DNA]</scope>
    <source>
        <strain evidence="1 2">D4891</strain>
    </source>
</reference>
<dbReference type="Proteomes" id="UP000042394">
    <property type="component" value="Unassembled WGS sequence"/>
</dbReference>